<keyword evidence="2" id="KW-1185">Reference proteome</keyword>
<organism evidence="1 2">
    <name type="scientific">Halomonas litopenaei</name>
    <dbReference type="NCBI Taxonomy" id="2109328"/>
    <lineage>
        <taxon>Bacteria</taxon>
        <taxon>Pseudomonadati</taxon>
        <taxon>Pseudomonadota</taxon>
        <taxon>Gammaproteobacteria</taxon>
        <taxon>Oceanospirillales</taxon>
        <taxon>Halomonadaceae</taxon>
        <taxon>Halomonas</taxon>
    </lineage>
</organism>
<name>A0ABX5J321_9GAMM</name>
<gene>
    <name evidence="1" type="ORF">C6W88_01230</name>
</gene>
<dbReference type="EMBL" id="PXNS01000001">
    <property type="protein sequence ID" value="PTL96059.1"/>
    <property type="molecule type" value="Genomic_DNA"/>
</dbReference>
<reference evidence="1 2" key="1">
    <citation type="submission" date="2018-03" db="EMBL/GenBank/DDBJ databases">
        <authorList>
            <person name="Zhou J."/>
            <person name="Li X."/>
            <person name="Xue M."/>
            <person name="Yin J."/>
        </authorList>
    </citation>
    <scope>NUCLEOTIDE SEQUENCE [LARGE SCALE GENOMIC DNA]</scope>
    <source>
        <strain evidence="1 2">SYSU ZJ2214</strain>
    </source>
</reference>
<protein>
    <recommendedName>
        <fullName evidence="3">CsbD family protein</fullName>
    </recommendedName>
</protein>
<evidence type="ECO:0008006" key="3">
    <source>
        <dbReference type="Google" id="ProtNLM"/>
    </source>
</evidence>
<evidence type="ECO:0000313" key="2">
    <source>
        <dbReference type="Proteomes" id="UP000241895"/>
    </source>
</evidence>
<evidence type="ECO:0000313" key="1">
    <source>
        <dbReference type="EMBL" id="PTL96059.1"/>
    </source>
</evidence>
<sequence length="59" mass="6746">MTQLKRCPCRQPIDSIHKTRKETAGSDSCRLDGEGQHLRENVGRALQRMKGRWQTPEPG</sequence>
<comment type="caution">
    <text evidence="1">The sequence shown here is derived from an EMBL/GenBank/DDBJ whole genome shotgun (WGS) entry which is preliminary data.</text>
</comment>
<accession>A0ABX5J321</accession>
<dbReference type="Proteomes" id="UP000241895">
    <property type="component" value="Unassembled WGS sequence"/>
</dbReference>
<proteinExistence type="predicted"/>